<dbReference type="NCBIfam" id="TIGR03919">
    <property type="entry name" value="T7SS_EccB"/>
    <property type="match status" value="1"/>
</dbReference>
<feature type="transmembrane region" description="Helical" evidence="2">
    <location>
        <begin position="42"/>
        <end position="64"/>
    </location>
</feature>
<evidence type="ECO:0000256" key="2">
    <source>
        <dbReference type="SAM" id="Phobius"/>
    </source>
</evidence>
<evidence type="ECO:0000313" key="3">
    <source>
        <dbReference type="EMBL" id="MFC4337263.1"/>
    </source>
</evidence>
<dbReference type="Gene3D" id="3.30.2390.20">
    <property type="entry name" value="Type VII secretion system EccB, repeat 1 domain"/>
    <property type="match status" value="1"/>
</dbReference>
<accession>A0ABV8U3Q0</accession>
<proteinExistence type="predicted"/>
<dbReference type="Pfam" id="PF05108">
    <property type="entry name" value="T7SS_ESX1_EccB"/>
    <property type="match status" value="1"/>
</dbReference>
<keyword evidence="2" id="KW-0812">Transmembrane</keyword>
<dbReference type="InterPro" id="IPR044857">
    <property type="entry name" value="T7SS_EccB_R1"/>
</dbReference>
<feature type="region of interest" description="Disordered" evidence="1">
    <location>
        <begin position="492"/>
        <end position="526"/>
    </location>
</feature>
<keyword evidence="2" id="KW-0472">Membrane</keyword>
<keyword evidence="2" id="KW-1133">Transmembrane helix</keyword>
<sequence length="526" mass="56581">MAQLRSRREQVEAHKFTTTRMNLALLMGNPDTLERPMRRIGVSVLASVAIMAVILGIFVIVAMLDKGRQDPQLNSIIVDKDSGSVYVYMKPPKDVDVGMDGNGEEAEGLLFPVQNYTSALLMVDAKDEGSVRVQHLKSSSFSHVPRGWSVGIVGAPSQPPTQDQILQDEPWNLCNLPVRPNNFHPLLQLAIGGQGTPDTIVDDDNWLVVKNKADEFFLVAGSRIYKVVDPDGILPTLGTNKDAAVEVKDPWIDALSKGGDLEEPDYPGSGGSGVTVGGRELEYGQVVSTGDEQYVLIEEGGSPAYAPISELQRMVWASYDRLGEPLAVTSSDITVVGAEGDVKAGLFPEGDGNVATVDGEQPAVCGIYTPDEEKEDMEIQVGIFDRAPKTLRDAASRVTLAFDNELPNGQKVQVVIPGSKGVIASAAQMPGQTLETSAFLVDEIGVKYGLVDSESEAGKTLRRLGYSTDMVTPVPGVFLTLIRNGADLDPVEARKQINPSLTADDFDDSLEEEQKEAKEKNNDGAG</sequence>
<reference evidence="4" key="1">
    <citation type="journal article" date="2019" name="Int. J. Syst. Evol. Microbiol.">
        <title>The Global Catalogue of Microorganisms (GCM) 10K type strain sequencing project: providing services to taxonomists for standard genome sequencing and annotation.</title>
        <authorList>
            <consortium name="The Broad Institute Genomics Platform"/>
            <consortium name="The Broad Institute Genome Sequencing Center for Infectious Disease"/>
            <person name="Wu L."/>
            <person name="Ma J."/>
        </authorList>
    </citation>
    <scope>NUCLEOTIDE SEQUENCE [LARGE SCALE GENOMIC DNA]</scope>
    <source>
        <strain evidence="4">IBRC-M 10908</strain>
    </source>
</reference>
<gene>
    <name evidence="3" type="primary">eccB</name>
    <name evidence="3" type="ORF">ACFPET_18840</name>
</gene>
<comment type="caution">
    <text evidence="3">The sequence shown here is derived from an EMBL/GenBank/DDBJ whole genome shotgun (WGS) entry which is preliminary data.</text>
</comment>
<feature type="compositionally biased region" description="Acidic residues" evidence="1">
    <location>
        <begin position="504"/>
        <end position="514"/>
    </location>
</feature>
<protein>
    <submittedName>
        <fullName evidence="3">Type VII secretion protein EccB</fullName>
    </submittedName>
</protein>
<keyword evidence="4" id="KW-1185">Reference proteome</keyword>
<dbReference type="PANTHER" id="PTHR40765">
    <property type="entry name" value="ESX-2 SECRETION SYSTEM ATPASE ECCB2"/>
    <property type="match status" value="1"/>
</dbReference>
<name>A0ABV8U3Q0_9ACTN</name>
<organism evidence="3 4">
    <name type="scientific">Salininema proteolyticum</name>
    <dbReference type="NCBI Taxonomy" id="1607685"/>
    <lineage>
        <taxon>Bacteria</taxon>
        <taxon>Bacillati</taxon>
        <taxon>Actinomycetota</taxon>
        <taxon>Actinomycetes</taxon>
        <taxon>Glycomycetales</taxon>
        <taxon>Glycomycetaceae</taxon>
        <taxon>Salininema</taxon>
    </lineage>
</organism>
<feature type="compositionally biased region" description="Basic and acidic residues" evidence="1">
    <location>
        <begin position="515"/>
        <end position="526"/>
    </location>
</feature>
<evidence type="ECO:0000313" key="4">
    <source>
        <dbReference type="Proteomes" id="UP001595823"/>
    </source>
</evidence>
<dbReference type="EMBL" id="JBHSDK010000028">
    <property type="protein sequence ID" value="MFC4337263.1"/>
    <property type="molecule type" value="Genomic_DNA"/>
</dbReference>
<dbReference type="InterPro" id="IPR007795">
    <property type="entry name" value="T7SS_EccB"/>
</dbReference>
<dbReference type="RefSeq" id="WP_380624070.1">
    <property type="nucleotide sequence ID" value="NZ_JBHSDK010000028.1"/>
</dbReference>
<dbReference type="PANTHER" id="PTHR40765:SF2">
    <property type="entry name" value="ESX-2 SECRETION SYSTEM ATPASE ECCB2"/>
    <property type="match status" value="1"/>
</dbReference>
<dbReference type="Proteomes" id="UP001595823">
    <property type="component" value="Unassembled WGS sequence"/>
</dbReference>
<evidence type="ECO:0000256" key="1">
    <source>
        <dbReference type="SAM" id="MobiDB-lite"/>
    </source>
</evidence>